<proteinExistence type="predicted"/>
<keyword evidence="6" id="KW-0378">Hydrolase</keyword>
<name>A0ABU9U8F0_9SPIR</name>
<dbReference type="SUPFAM" id="SSF52540">
    <property type="entry name" value="P-loop containing nucleoside triphosphate hydrolases"/>
    <property type="match status" value="2"/>
</dbReference>
<dbReference type="EMBL" id="JBCHKQ010000001">
    <property type="protein sequence ID" value="MEM5946935.1"/>
    <property type="molecule type" value="Genomic_DNA"/>
</dbReference>
<dbReference type="InterPro" id="IPR051347">
    <property type="entry name" value="Circadian_clock_KaiC-rel"/>
</dbReference>
<evidence type="ECO:0000259" key="7">
    <source>
        <dbReference type="PROSITE" id="PS50162"/>
    </source>
</evidence>
<evidence type="ECO:0000256" key="3">
    <source>
        <dbReference type="ARBA" id="ARBA00022679"/>
    </source>
</evidence>
<dbReference type="PROSITE" id="PS51146">
    <property type="entry name" value="KAIC"/>
    <property type="match status" value="2"/>
</dbReference>
<keyword evidence="4" id="KW-0677">Repeat</keyword>
<dbReference type="Proteomes" id="UP001466331">
    <property type="component" value="Unassembled WGS sequence"/>
</dbReference>
<evidence type="ECO:0000313" key="9">
    <source>
        <dbReference type="EMBL" id="MEM5946935.1"/>
    </source>
</evidence>
<evidence type="ECO:0000256" key="1">
    <source>
        <dbReference type="ARBA" id="ARBA00012513"/>
    </source>
</evidence>
<keyword evidence="10" id="KW-1185">Reference proteome</keyword>
<dbReference type="RefSeq" id="WP_420068389.1">
    <property type="nucleotide sequence ID" value="NZ_JBCHKQ010000001.1"/>
</dbReference>
<organism evidence="9 10">
    <name type="scientific">Rarispira pelagica</name>
    <dbReference type="NCBI Taxonomy" id="3141764"/>
    <lineage>
        <taxon>Bacteria</taxon>
        <taxon>Pseudomonadati</taxon>
        <taxon>Spirochaetota</taxon>
        <taxon>Spirochaetia</taxon>
        <taxon>Winmispirales</taxon>
        <taxon>Winmispiraceae</taxon>
        <taxon>Rarispira</taxon>
    </lineage>
</organism>
<dbReference type="EC" id="2.7.11.1" evidence="1"/>
<dbReference type="PANTHER" id="PTHR42926:SF1">
    <property type="entry name" value="CIRCADIAN CLOCK OSCILLATOR PROTEIN KAIC 1"/>
    <property type="match status" value="1"/>
</dbReference>
<keyword evidence="5" id="KW-0418">Kinase</keyword>
<gene>
    <name evidence="9" type="ORF">WKV44_00080</name>
</gene>
<comment type="caution">
    <text evidence="9">The sequence shown here is derived from an EMBL/GenBank/DDBJ whole genome shotgun (WGS) entry which is preliminary data.</text>
</comment>
<evidence type="ECO:0000313" key="10">
    <source>
        <dbReference type="Proteomes" id="UP001466331"/>
    </source>
</evidence>
<keyword evidence="3" id="KW-0808">Transferase</keyword>
<dbReference type="InterPro" id="IPR020588">
    <property type="entry name" value="RecA_ATP-bd"/>
</dbReference>
<reference evidence="9 10" key="1">
    <citation type="submission" date="2024-03" db="EMBL/GenBank/DDBJ databases">
        <title>Ignisphaera cupida sp. nov., a hyperthermophilic hydrolytic archaeon from a hot spring of Kamchatka, and proposal of Ignisphaeraceae fam. nov.</title>
        <authorList>
            <person name="Podosokorskaya O.A."/>
            <person name="Elcheninov A.G."/>
            <person name="Maltseva A.I."/>
            <person name="Zayulina K.S."/>
            <person name="Novikov A."/>
            <person name="Merkel A.Y."/>
        </authorList>
    </citation>
    <scope>NUCLEOTIDE SEQUENCE [LARGE SCALE GENOMIC DNA]</scope>
    <source>
        <strain evidence="9 10">38H-sp</strain>
    </source>
</reference>
<evidence type="ECO:0000259" key="8">
    <source>
        <dbReference type="PROSITE" id="PS51146"/>
    </source>
</evidence>
<dbReference type="PANTHER" id="PTHR42926">
    <property type="match status" value="1"/>
</dbReference>
<dbReference type="Gene3D" id="3.40.50.300">
    <property type="entry name" value="P-loop containing nucleotide triphosphate hydrolases"/>
    <property type="match status" value="2"/>
</dbReference>
<evidence type="ECO:0000256" key="6">
    <source>
        <dbReference type="ARBA" id="ARBA00022801"/>
    </source>
</evidence>
<keyword evidence="2" id="KW-0597">Phosphoprotein</keyword>
<evidence type="ECO:0000256" key="4">
    <source>
        <dbReference type="ARBA" id="ARBA00022737"/>
    </source>
</evidence>
<feature type="domain" description="KaiC" evidence="8">
    <location>
        <begin position="245"/>
        <end position="477"/>
    </location>
</feature>
<evidence type="ECO:0000256" key="2">
    <source>
        <dbReference type="ARBA" id="ARBA00022553"/>
    </source>
</evidence>
<dbReference type="InterPro" id="IPR030665">
    <property type="entry name" value="KaiC"/>
</dbReference>
<evidence type="ECO:0000256" key="5">
    <source>
        <dbReference type="ARBA" id="ARBA00022777"/>
    </source>
</evidence>
<dbReference type="PRINTS" id="PR01874">
    <property type="entry name" value="DNAREPAIRADA"/>
</dbReference>
<feature type="domain" description="RecA family profile 1" evidence="7">
    <location>
        <begin position="243"/>
        <end position="290"/>
    </location>
</feature>
<protein>
    <recommendedName>
        <fullName evidence="1">non-specific serine/threonine protein kinase</fullName>
        <ecNumber evidence="1">2.7.11.1</ecNumber>
    </recommendedName>
</protein>
<dbReference type="SMART" id="SM00382">
    <property type="entry name" value="AAA"/>
    <property type="match status" value="2"/>
</dbReference>
<sequence length="482" mass="52900">MGIISRISSGIPGLDKILYGGFPSCGAYLLRGGPGTGKTTLGMHFLSEGIRQGESVLFITLEEPAEQLKKHYGRMGFPVDDMPVLDISPGVEFFAEKQSYDIFSAAEVERDPITSSIIKRIEELKPVRVFLDPVTQLRFLATETYQFWKQILSFIRYLKEKNATIVFTSEAGSDMPDDDLQFLSDGIIELIVDKNDVKNLRIKKLRGSDFISGRHGYRLGASGMQVFPVAHIDVIDKDSKIADFSVISTGIAELDSILGGGIERGTVSLISGPSGVGKTTLGIQLASAWASYGISTAYYSFEEEVEMIAHRASRVGISVDTLSSKHDFILEKIESLSYTAEEFFCKVEQDIKENSIGLVVIDSSRGYSLSVKNGDVITSLHALCKSLQKKGVSVIIMEETADITGTFSATSTNNSYLADIILFIRYFEANAMLRKAIGVLKKRTGDFEKFLREFEITSSGIKIGEPLTSFKGLLSGIAEQQV</sequence>
<dbReference type="InterPro" id="IPR027417">
    <property type="entry name" value="P-loop_NTPase"/>
</dbReference>
<dbReference type="InterPro" id="IPR010624">
    <property type="entry name" value="KaiC_dom"/>
</dbReference>
<accession>A0ABU9U8F0</accession>
<dbReference type="PIRSF" id="PIRSF039117">
    <property type="entry name" value="KaiC"/>
    <property type="match status" value="1"/>
</dbReference>
<dbReference type="InterPro" id="IPR014774">
    <property type="entry name" value="KaiC-like_dom"/>
</dbReference>
<dbReference type="Pfam" id="PF06745">
    <property type="entry name" value="ATPase"/>
    <property type="match status" value="2"/>
</dbReference>
<dbReference type="InterPro" id="IPR003593">
    <property type="entry name" value="AAA+_ATPase"/>
</dbReference>
<feature type="domain" description="KaiC" evidence="8">
    <location>
        <begin position="5"/>
        <end position="240"/>
    </location>
</feature>
<dbReference type="PROSITE" id="PS50162">
    <property type="entry name" value="RECA_2"/>
    <property type="match status" value="1"/>
</dbReference>